<dbReference type="Gene3D" id="3.30.160.20">
    <property type="match status" value="1"/>
</dbReference>
<dbReference type="SMART" id="SM00937">
    <property type="entry name" value="PCRF"/>
    <property type="match status" value="1"/>
</dbReference>
<keyword evidence="2 4" id="KW-0488">Methylation</keyword>
<dbReference type="Gene3D" id="1.20.58.410">
    <property type="entry name" value="Release factor"/>
    <property type="match status" value="1"/>
</dbReference>
<dbReference type="GO" id="GO:0016149">
    <property type="term" value="F:translation release factor activity, codon specific"/>
    <property type="evidence" value="ECO:0007669"/>
    <property type="project" value="UniProtKB-UniRule"/>
</dbReference>
<evidence type="ECO:0000256" key="5">
    <source>
        <dbReference type="NCBIfam" id="TIGR00020"/>
    </source>
</evidence>
<dbReference type="PROSITE" id="PS00745">
    <property type="entry name" value="RF_PROK_I"/>
    <property type="match status" value="1"/>
</dbReference>
<dbReference type="HAMAP" id="MF_00094">
    <property type="entry name" value="Rel_fac_2"/>
    <property type="match status" value="1"/>
</dbReference>
<name>A0A6C2UAW9_PONDE</name>
<dbReference type="AlphaFoldDB" id="A0A6C2UAW9"/>
<evidence type="ECO:0000256" key="3">
    <source>
        <dbReference type="ARBA" id="ARBA00022917"/>
    </source>
</evidence>
<reference evidence="7 8" key="1">
    <citation type="submission" date="2019-04" db="EMBL/GenBank/DDBJ databases">
        <authorList>
            <person name="Van Vliet M D."/>
        </authorList>
    </citation>
    <scope>NUCLEOTIDE SEQUENCE [LARGE SCALE GENOMIC DNA]</scope>
    <source>
        <strain evidence="7 8">F1</strain>
    </source>
</reference>
<dbReference type="SUPFAM" id="SSF75620">
    <property type="entry name" value="Release factor"/>
    <property type="match status" value="1"/>
</dbReference>
<gene>
    <name evidence="4 7" type="primary">prfB</name>
    <name evidence="7" type="ORF">PDESU_05760</name>
</gene>
<comment type="subcellular location">
    <subcellularLocation>
        <location evidence="4">Cytoplasm</location>
    </subcellularLocation>
</comment>
<dbReference type="Proteomes" id="UP000366872">
    <property type="component" value="Unassembled WGS sequence"/>
</dbReference>
<accession>A0A6C2UAW9</accession>
<dbReference type="InterPro" id="IPR005139">
    <property type="entry name" value="PCRF"/>
</dbReference>
<protein>
    <recommendedName>
        <fullName evidence="4 5">Peptide chain release factor 2</fullName>
        <shortName evidence="4">RF-2</shortName>
    </recommendedName>
</protein>
<dbReference type="PANTHER" id="PTHR43116:SF3">
    <property type="entry name" value="CLASS I PEPTIDE CHAIN RELEASE FACTOR"/>
    <property type="match status" value="1"/>
</dbReference>
<dbReference type="Pfam" id="PF03462">
    <property type="entry name" value="PCRF"/>
    <property type="match status" value="1"/>
</dbReference>
<evidence type="ECO:0000313" key="7">
    <source>
        <dbReference type="EMBL" id="VGO17165.1"/>
    </source>
</evidence>
<comment type="function">
    <text evidence="4">Peptide chain release factor 2 directs the termination of translation in response to the peptide chain termination codons UGA and UAA.</text>
</comment>
<evidence type="ECO:0000256" key="1">
    <source>
        <dbReference type="ARBA" id="ARBA00010835"/>
    </source>
</evidence>
<dbReference type="InterPro" id="IPR000352">
    <property type="entry name" value="Pep_chain_release_fac_I"/>
</dbReference>
<feature type="domain" description="Prokaryotic-type class I peptide chain release factors" evidence="6">
    <location>
        <begin position="243"/>
        <end position="259"/>
    </location>
</feature>
<dbReference type="GO" id="GO:0005737">
    <property type="term" value="C:cytoplasm"/>
    <property type="evidence" value="ECO:0007669"/>
    <property type="project" value="UniProtKB-SubCell"/>
</dbReference>
<comment type="similarity">
    <text evidence="1 4">Belongs to the prokaryotic/mitochondrial release factor family.</text>
</comment>
<dbReference type="InterPro" id="IPR004374">
    <property type="entry name" value="PrfB"/>
</dbReference>
<proteinExistence type="inferred from homology"/>
<dbReference type="PANTHER" id="PTHR43116">
    <property type="entry name" value="PEPTIDE CHAIN RELEASE FACTOR 2"/>
    <property type="match status" value="1"/>
</dbReference>
<dbReference type="InterPro" id="IPR045853">
    <property type="entry name" value="Pep_chain_release_fac_I_sf"/>
</dbReference>
<evidence type="ECO:0000256" key="4">
    <source>
        <dbReference type="HAMAP-Rule" id="MF_00094"/>
    </source>
</evidence>
<evidence type="ECO:0000256" key="2">
    <source>
        <dbReference type="ARBA" id="ARBA00022481"/>
    </source>
</evidence>
<dbReference type="NCBIfam" id="TIGR00020">
    <property type="entry name" value="prfB"/>
    <property type="match status" value="1"/>
</dbReference>
<sequence>MTQDELKNKIDEFRGQLSEMEGYLAIAAKRAELEALEAEAAGPDFWNDQNKAQANIAATKGLKLVLDPFDAISAGLDDAGVMLELAEAGEDEALAEAAAEIAKVESGFQSLEMQSLLGGEFDGNGAYLTLHAGAGGTESCDWADMLYRMFTRYAERKEFKVQIMDYQAGDEAGIKSVSVLISGAYAYGLLKSERGVHRLVRISPFDSQSRRHTSFVAVDVTPEIDDDIDIEIVESELRIDTYRAQGAGGQHVNTTDSAVRIVHLPTGTVVQCQAERSQHKNKAAAMKMLKARLYEHEQDKQRQAVEQLYGDKGEIAWGSQIRSYVLQPYTQVKDHRTDEVVGNAQGVLDGNLDPFIEAYLKKNR</sequence>
<dbReference type="EMBL" id="CAAHFG010000004">
    <property type="protein sequence ID" value="VGO17165.1"/>
    <property type="molecule type" value="Genomic_DNA"/>
</dbReference>
<feature type="modified residue" description="N5-methylglutamine" evidence="4">
    <location>
        <position position="250"/>
    </location>
</feature>
<evidence type="ECO:0000259" key="6">
    <source>
        <dbReference type="PROSITE" id="PS00745"/>
    </source>
</evidence>
<comment type="PTM">
    <text evidence="4">Methylated by PrmC. Methylation increases the termination efficiency of RF2.</text>
</comment>
<dbReference type="Pfam" id="PF00472">
    <property type="entry name" value="RF-1"/>
    <property type="match status" value="1"/>
</dbReference>
<dbReference type="Gene3D" id="3.30.70.1660">
    <property type="match status" value="1"/>
</dbReference>
<keyword evidence="3 4" id="KW-0648">Protein biosynthesis</keyword>
<keyword evidence="4" id="KW-0963">Cytoplasm</keyword>
<dbReference type="RefSeq" id="WP_136082658.1">
    <property type="nucleotide sequence ID" value="NZ_CAAHFG010000004.1"/>
</dbReference>
<keyword evidence="8" id="KW-1185">Reference proteome</keyword>
<evidence type="ECO:0000313" key="8">
    <source>
        <dbReference type="Proteomes" id="UP000366872"/>
    </source>
</evidence>
<organism evidence="7 8">
    <name type="scientific">Pontiella desulfatans</name>
    <dbReference type="NCBI Taxonomy" id="2750659"/>
    <lineage>
        <taxon>Bacteria</taxon>
        <taxon>Pseudomonadati</taxon>
        <taxon>Kiritimatiellota</taxon>
        <taxon>Kiritimatiellia</taxon>
        <taxon>Kiritimatiellales</taxon>
        <taxon>Pontiellaceae</taxon>
        <taxon>Pontiella</taxon>
    </lineage>
</organism>
<dbReference type="FunFam" id="3.30.160.20:FF:000010">
    <property type="entry name" value="Peptide chain release factor 2"/>
    <property type="match status" value="1"/>
</dbReference>